<keyword evidence="3 4" id="KW-0067">ATP-binding</keyword>
<reference evidence="7" key="1">
    <citation type="submission" date="2009-12" db="EMBL/GenBank/DDBJ databases">
        <title>An ATP-Independent Strategy for Carboxylic Acid Activation and Amide Bond Formation Revealed upon Characterization of the A-503083 Biosynthetic Gene Cluster.</title>
        <authorList>
            <person name="Funabashi M."/>
            <person name="Nonaka K."/>
            <person name="Hosobuchi M."/>
            <person name="Fujita Y."/>
            <person name="Shibata T."/>
            <person name="Chi X."/>
            <person name="Yang Z."/>
            <person name="Van Lanen S.G."/>
        </authorList>
    </citation>
    <scope>NUCLEOTIDE SEQUENCE</scope>
    <source>
        <strain evidence="7">SANK 62799</strain>
    </source>
</reference>
<dbReference type="Gene3D" id="3.30.470.20">
    <property type="entry name" value="ATP-grasp fold, B domain"/>
    <property type="match status" value="1"/>
</dbReference>
<dbReference type="GO" id="GO:0016874">
    <property type="term" value="F:ligase activity"/>
    <property type="evidence" value="ECO:0007669"/>
    <property type="project" value="UniProtKB-KW"/>
</dbReference>
<evidence type="ECO:0000256" key="1">
    <source>
        <dbReference type="ARBA" id="ARBA00022598"/>
    </source>
</evidence>
<name>E1CG59_9ACTN</name>
<dbReference type="EMBL" id="AB538860">
    <property type="protein sequence ID" value="BAJ19073.1"/>
    <property type="molecule type" value="Genomic_DNA"/>
</dbReference>
<dbReference type="PANTHER" id="PTHR43585">
    <property type="entry name" value="FUMIPYRROLE BIOSYNTHESIS PROTEIN C"/>
    <property type="match status" value="1"/>
</dbReference>
<dbReference type="InterPro" id="IPR011761">
    <property type="entry name" value="ATP-grasp"/>
</dbReference>
<feature type="region of interest" description="Disordered" evidence="5">
    <location>
        <begin position="1"/>
        <end position="47"/>
    </location>
</feature>
<organism evidence="7">
    <name type="scientific">Streptomyces sp. SANK 62799</name>
    <dbReference type="NCBI Taxonomy" id="701528"/>
    <lineage>
        <taxon>Bacteria</taxon>
        <taxon>Bacillati</taxon>
        <taxon>Actinomycetota</taxon>
        <taxon>Actinomycetes</taxon>
        <taxon>Kitasatosporales</taxon>
        <taxon>Streptomycetaceae</taxon>
        <taxon>Streptomyces</taxon>
    </lineage>
</organism>
<keyword evidence="1 7" id="KW-0436">Ligase</keyword>
<dbReference type="GO" id="GO:0046872">
    <property type="term" value="F:metal ion binding"/>
    <property type="evidence" value="ECO:0007669"/>
    <property type="project" value="InterPro"/>
</dbReference>
<sequence>MPESRGPTEASRAVAAWSPGVSGRTRPATRAGEPPGSPHVPPHTAIRRKPDDWRRTSVSKVLLVHAKGGPPLGHVLSRTAAKAEVHLLALSALPPAVAGSAQRLCASVVTPADAHRSDLVSLIVARADAVGADAVLTFSEYAVVAVAEACEVLGLAGAGSASALARDKRLMRRTWQRHGLPQPEFRPVGTEADLHAAARSLPGPLLLKAAWSAGSTAHQIIHSPHEVPAAWARSCDVMAESARLGYAELHVAEADADYVVEQIVTGTASDWFDEPGWGDYVSVEGVVANGAFHPVCLSGRMPTVEPFTERASITPALLARDAQDRIVDLARRAVDALGLRDCGTHTEIKLGADGSMWLIETAARFGGAMTVPQIEEVFGLDLVGMLVDHLLGHPVAWPERVLTPAQARGAAGSLVVLAVDGRGRAWPVRKVWDFRAVSADITLSRGSRLSVVEESSLADGTVVPVYDPAAGANTMAALCLLSAADARTVLRDFETLVDALPRVLPAAQPEEVSA</sequence>
<dbReference type="PROSITE" id="PS50975">
    <property type="entry name" value="ATP_GRASP"/>
    <property type="match status" value="1"/>
</dbReference>
<protein>
    <submittedName>
        <fullName evidence="7">Putative L-amino acid ligase</fullName>
    </submittedName>
</protein>
<dbReference type="AlphaFoldDB" id="E1CG59"/>
<evidence type="ECO:0000259" key="6">
    <source>
        <dbReference type="PROSITE" id="PS50975"/>
    </source>
</evidence>
<evidence type="ECO:0000256" key="4">
    <source>
        <dbReference type="PROSITE-ProRule" id="PRU00409"/>
    </source>
</evidence>
<keyword evidence="2 4" id="KW-0547">Nucleotide-binding</keyword>
<evidence type="ECO:0000256" key="5">
    <source>
        <dbReference type="SAM" id="MobiDB-lite"/>
    </source>
</evidence>
<dbReference type="GO" id="GO:0005524">
    <property type="term" value="F:ATP binding"/>
    <property type="evidence" value="ECO:0007669"/>
    <property type="project" value="UniProtKB-UniRule"/>
</dbReference>
<evidence type="ECO:0000313" key="7">
    <source>
        <dbReference type="EMBL" id="BAJ19073.1"/>
    </source>
</evidence>
<dbReference type="PANTHER" id="PTHR43585:SF2">
    <property type="entry name" value="ATP-GRASP ENZYME FSQD"/>
    <property type="match status" value="1"/>
</dbReference>
<evidence type="ECO:0000256" key="2">
    <source>
        <dbReference type="ARBA" id="ARBA00022741"/>
    </source>
</evidence>
<accession>E1CG59</accession>
<evidence type="ECO:0000256" key="3">
    <source>
        <dbReference type="ARBA" id="ARBA00022840"/>
    </source>
</evidence>
<dbReference type="Pfam" id="PF13535">
    <property type="entry name" value="ATP-grasp_4"/>
    <property type="match status" value="1"/>
</dbReference>
<feature type="domain" description="ATP-grasp" evidence="6">
    <location>
        <begin position="172"/>
        <end position="391"/>
    </location>
</feature>
<proteinExistence type="predicted"/>
<dbReference type="InterPro" id="IPR052032">
    <property type="entry name" value="ATP-dep_AA_Ligase"/>
</dbReference>
<dbReference type="Gene3D" id="3.40.50.20">
    <property type="match status" value="1"/>
</dbReference>
<dbReference type="SUPFAM" id="SSF56059">
    <property type="entry name" value="Glutathione synthetase ATP-binding domain-like"/>
    <property type="match status" value="1"/>
</dbReference>